<evidence type="ECO:0000256" key="4">
    <source>
        <dbReference type="ARBA" id="ARBA00022692"/>
    </source>
</evidence>
<dbReference type="InterPro" id="IPR036942">
    <property type="entry name" value="Beta-barrel_TonB_sf"/>
</dbReference>
<dbReference type="RefSeq" id="WP_103075138.1">
    <property type="nucleotide sequence ID" value="NZ_NPZB01000002.1"/>
</dbReference>
<dbReference type="InterPro" id="IPR013784">
    <property type="entry name" value="Carb-bd-like_fold"/>
</dbReference>
<dbReference type="Pfam" id="PF07715">
    <property type="entry name" value="Plug"/>
    <property type="match status" value="1"/>
</dbReference>
<evidence type="ECO:0000313" key="11">
    <source>
        <dbReference type="Proteomes" id="UP000236220"/>
    </source>
</evidence>
<dbReference type="Gene3D" id="2.60.40.1120">
    <property type="entry name" value="Carboxypeptidase-like, regulatory domain"/>
    <property type="match status" value="1"/>
</dbReference>
<dbReference type="OrthoDB" id="9768147at2"/>
<keyword evidence="5" id="KW-0472">Membrane</keyword>
<evidence type="ECO:0000256" key="6">
    <source>
        <dbReference type="ARBA" id="ARBA00023237"/>
    </source>
</evidence>
<comment type="caution">
    <text evidence="10">The sequence shown here is derived from an EMBL/GenBank/DDBJ whole genome shotgun (WGS) entry which is preliminary data.</text>
</comment>
<name>A0A2K1PX99_9GAMM</name>
<keyword evidence="6" id="KW-0998">Cell outer membrane</keyword>
<keyword evidence="10" id="KW-0675">Receptor</keyword>
<dbReference type="Proteomes" id="UP000236220">
    <property type="component" value="Unassembled WGS sequence"/>
</dbReference>
<dbReference type="EMBL" id="NPZB01000002">
    <property type="protein sequence ID" value="PNS07420.1"/>
    <property type="molecule type" value="Genomic_DNA"/>
</dbReference>
<accession>A0A2K1PX99</accession>
<dbReference type="GO" id="GO:0009279">
    <property type="term" value="C:cell outer membrane"/>
    <property type="evidence" value="ECO:0007669"/>
    <property type="project" value="UniProtKB-SubCell"/>
</dbReference>
<feature type="domain" description="TonB-dependent receptor plug" evidence="8">
    <location>
        <begin position="133"/>
        <end position="231"/>
    </location>
</feature>
<evidence type="ECO:0000259" key="9">
    <source>
        <dbReference type="Pfam" id="PF25183"/>
    </source>
</evidence>
<dbReference type="AlphaFoldDB" id="A0A2K1PX99"/>
<keyword evidence="2" id="KW-0813">Transport</keyword>
<dbReference type="InterPro" id="IPR057601">
    <property type="entry name" value="Oar-like_b-barrel"/>
</dbReference>
<dbReference type="PANTHER" id="PTHR30069">
    <property type="entry name" value="TONB-DEPENDENT OUTER MEMBRANE RECEPTOR"/>
    <property type="match status" value="1"/>
</dbReference>
<dbReference type="SUPFAM" id="SSF49452">
    <property type="entry name" value="Starch-binding domain-like"/>
    <property type="match status" value="1"/>
</dbReference>
<evidence type="ECO:0000313" key="10">
    <source>
        <dbReference type="EMBL" id="PNS07420.1"/>
    </source>
</evidence>
<keyword evidence="7" id="KW-0732">Signal</keyword>
<feature type="chain" id="PRO_5014408509" evidence="7">
    <location>
        <begin position="30"/>
        <end position="1018"/>
    </location>
</feature>
<dbReference type="Gene3D" id="2.40.170.20">
    <property type="entry name" value="TonB-dependent receptor, beta-barrel domain"/>
    <property type="match status" value="1"/>
</dbReference>
<dbReference type="PANTHER" id="PTHR30069:SF46">
    <property type="entry name" value="OAR PROTEIN"/>
    <property type="match status" value="1"/>
</dbReference>
<reference evidence="10 11" key="1">
    <citation type="submission" date="2017-08" db="EMBL/GenBank/DDBJ databases">
        <title>Lysobacter sylvestris genome.</title>
        <authorList>
            <person name="Zhang D.-C."/>
            <person name="Albuquerque L."/>
            <person name="Franca L."/>
            <person name="Froufe H.J.C."/>
            <person name="Barroso C."/>
            <person name="Egas C."/>
            <person name="Da Costa M."/>
            <person name="Margesin R."/>
        </authorList>
    </citation>
    <scope>NUCLEOTIDE SEQUENCE [LARGE SCALE GENOMIC DNA]</scope>
    <source>
        <strain evidence="10 11">AM20-91</strain>
    </source>
</reference>
<proteinExistence type="predicted"/>
<organism evidence="10 11">
    <name type="scientific">Solilutibacter silvestris</name>
    <dbReference type="NCBI Taxonomy" id="1645665"/>
    <lineage>
        <taxon>Bacteria</taxon>
        <taxon>Pseudomonadati</taxon>
        <taxon>Pseudomonadota</taxon>
        <taxon>Gammaproteobacteria</taxon>
        <taxon>Lysobacterales</taxon>
        <taxon>Lysobacteraceae</taxon>
        <taxon>Solilutibacter</taxon>
    </lineage>
</organism>
<dbReference type="GO" id="GO:0030246">
    <property type="term" value="F:carbohydrate binding"/>
    <property type="evidence" value="ECO:0007669"/>
    <property type="project" value="InterPro"/>
</dbReference>
<dbReference type="GO" id="GO:0015344">
    <property type="term" value="F:siderophore uptake transmembrane transporter activity"/>
    <property type="evidence" value="ECO:0007669"/>
    <property type="project" value="TreeGrafter"/>
</dbReference>
<dbReference type="Pfam" id="PF25183">
    <property type="entry name" value="OMP_b-brl_4"/>
    <property type="match status" value="1"/>
</dbReference>
<evidence type="ECO:0000256" key="5">
    <source>
        <dbReference type="ARBA" id="ARBA00023136"/>
    </source>
</evidence>
<evidence type="ECO:0000256" key="2">
    <source>
        <dbReference type="ARBA" id="ARBA00022448"/>
    </source>
</evidence>
<keyword evidence="3" id="KW-1134">Transmembrane beta strand</keyword>
<evidence type="ECO:0000259" key="8">
    <source>
        <dbReference type="Pfam" id="PF07715"/>
    </source>
</evidence>
<comment type="subcellular location">
    <subcellularLocation>
        <location evidence="1">Cell outer membrane</location>
        <topology evidence="1">Multi-pass membrane protein</topology>
    </subcellularLocation>
</comment>
<dbReference type="GO" id="GO:0044718">
    <property type="term" value="P:siderophore transmembrane transport"/>
    <property type="evidence" value="ECO:0007669"/>
    <property type="project" value="TreeGrafter"/>
</dbReference>
<dbReference type="InterPro" id="IPR037066">
    <property type="entry name" value="Plug_dom_sf"/>
</dbReference>
<sequence>MASNSIRSGFKRSALTVALGLCFAGTVHAQATTGTVYGNAAPGETITLVSDTGFARTIGVDSSGRYSAGNLPVGNYTVTAKKGDQVVGTKQILVKVSSGTEASFAGAAANTSNELGTITVTATGAGIDVTQVDSRTVITAKDLAVLPVAHSAEAIALLAPGTVKGSGYFGNGSTVSFGGAGVTENAYYINGFNVSDPLANIGGLGLPYGSIAQQETYTGGYSAMYGRSDGGVISQVGKRGTNDWHFGGQVSWRPKALASAPKNIFYPTANLPGGTNTGDPASMIGTTNANGVPVKAWHYDNAALPGSLYRDRSKDKLWNTTYDAYIGGPLVPDKLFFFLSAEKSKDSYVSTGTNVPATTRSYIDSPSTKIYGKIDWNINDSNIFELTGIKENDHSQGVRYNDGGGTSSYGTDGAFRGNATPTKQDTFVYIAKYTNYLTDNLNFSVTYGKDVVHNPTMLAVASPLPFIANTQYIPTAYYPGGLDLPQVSSGGGTPNARMQVTGVRFDVQYKIGSHQITGGIDDLTNNAVGQGAATSGPGYYWSYRPNGVNVRQYFFNTQASMSVVQKAIYVEDNWQVTDRFLLKAGLRSDDFNNKNSAGQSYVHEKHQIAPRIGFAWDMKGDSTMKLFGNVGRYYLALPNEVAIRGASPSTYYYQNYTYTGVDAHGQPTGLTYFPNPATANGGFSGNNEFGQVPDPAGIAAKSLKPQYNDEAILGLDYQFSKKWVAGAKVTYRKLGTVIDDWCATGPVAGMLPGGGADYTVPGCYIVNPGRSNTFHVRNNVTGQYTDVILTNAQMGFNSSNAEKPIRKYEALDLYLEHPFDGKWQYRVDYTFSRNPGNTEGQVRSDIGQTDVSKTEDWDYGGLMVNSYGYMANDRRHALRMRGMYQFAPEWLLTGKLLVQSGVPKNCLGYFFGDTDPIGYGSAYHTCYNQASPPGKTHGPWTKQLDLGIVYRPKYFNKKLTASLDVFNITNDRKPLQYDPTLETSSASGSGDGTVRAAYGLPLFSQAPRYVQLSVSYDY</sequence>
<gene>
    <name evidence="10" type="ORF">Lysil_1596</name>
</gene>
<evidence type="ECO:0000256" key="7">
    <source>
        <dbReference type="SAM" id="SignalP"/>
    </source>
</evidence>
<dbReference type="InterPro" id="IPR012910">
    <property type="entry name" value="Plug_dom"/>
</dbReference>
<dbReference type="InterPro" id="IPR039426">
    <property type="entry name" value="TonB-dep_rcpt-like"/>
</dbReference>
<feature type="signal peptide" evidence="7">
    <location>
        <begin position="1"/>
        <end position="29"/>
    </location>
</feature>
<feature type="domain" description="TonB-dependent transporter Oar-like beta-barrel" evidence="9">
    <location>
        <begin position="367"/>
        <end position="886"/>
    </location>
</feature>
<evidence type="ECO:0000256" key="1">
    <source>
        <dbReference type="ARBA" id="ARBA00004571"/>
    </source>
</evidence>
<evidence type="ECO:0000256" key="3">
    <source>
        <dbReference type="ARBA" id="ARBA00022452"/>
    </source>
</evidence>
<keyword evidence="11" id="KW-1185">Reference proteome</keyword>
<keyword evidence="4" id="KW-0812">Transmembrane</keyword>
<dbReference type="SUPFAM" id="SSF56935">
    <property type="entry name" value="Porins"/>
    <property type="match status" value="1"/>
</dbReference>
<dbReference type="Gene3D" id="2.170.130.10">
    <property type="entry name" value="TonB-dependent receptor, plug domain"/>
    <property type="match status" value="1"/>
</dbReference>
<protein>
    <submittedName>
        <fullName evidence="10">TonB-dependent Receptor Plug Domain</fullName>
    </submittedName>
</protein>